<dbReference type="EMBL" id="JABSTR010000005">
    <property type="protein sequence ID" value="KAH9369419.1"/>
    <property type="molecule type" value="Genomic_DNA"/>
</dbReference>
<dbReference type="GO" id="GO:0045893">
    <property type="term" value="P:positive regulation of DNA-templated transcription"/>
    <property type="evidence" value="ECO:0007669"/>
    <property type="project" value="TreeGrafter"/>
</dbReference>
<gene>
    <name evidence="2" type="ORF">HPB48_007197</name>
</gene>
<reference evidence="2 3" key="1">
    <citation type="journal article" date="2020" name="Cell">
        <title>Large-Scale Comparative Analyses of Tick Genomes Elucidate Their Genetic Diversity and Vector Capacities.</title>
        <authorList>
            <consortium name="Tick Genome and Microbiome Consortium (TIGMIC)"/>
            <person name="Jia N."/>
            <person name="Wang J."/>
            <person name="Shi W."/>
            <person name="Du L."/>
            <person name="Sun Y."/>
            <person name="Zhan W."/>
            <person name="Jiang J.F."/>
            <person name="Wang Q."/>
            <person name="Zhang B."/>
            <person name="Ji P."/>
            <person name="Bell-Sakyi L."/>
            <person name="Cui X.M."/>
            <person name="Yuan T.T."/>
            <person name="Jiang B.G."/>
            <person name="Yang W.F."/>
            <person name="Lam T.T."/>
            <person name="Chang Q.C."/>
            <person name="Ding S.J."/>
            <person name="Wang X.J."/>
            <person name="Zhu J.G."/>
            <person name="Ruan X.D."/>
            <person name="Zhao L."/>
            <person name="Wei J.T."/>
            <person name="Ye R.Z."/>
            <person name="Que T.C."/>
            <person name="Du C.H."/>
            <person name="Zhou Y.H."/>
            <person name="Cheng J.X."/>
            <person name="Dai P.F."/>
            <person name="Guo W.B."/>
            <person name="Han X.H."/>
            <person name="Huang E.J."/>
            <person name="Li L.F."/>
            <person name="Wei W."/>
            <person name="Gao Y.C."/>
            <person name="Liu J.Z."/>
            <person name="Shao H.Z."/>
            <person name="Wang X."/>
            <person name="Wang C.C."/>
            <person name="Yang T.C."/>
            <person name="Huo Q.B."/>
            <person name="Li W."/>
            <person name="Chen H.Y."/>
            <person name="Chen S.E."/>
            <person name="Zhou L.G."/>
            <person name="Ni X.B."/>
            <person name="Tian J.H."/>
            <person name="Sheng Y."/>
            <person name="Liu T."/>
            <person name="Pan Y.S."/>
            <person name="Xia L.Y."/>
            <person name="Li J."/>
            <person name="Zhao F."/>
            <person name="Cao W.C."/>
        </authorList>
    </citation>
    <scope>NUCLEOTIDE SEQUENCE [LARGE SCALE GENOMIC DNA]</scope>
    <source>
        <strain evidence="2">HaeL-2018</strain>
    </source>
</reference>
<name>A0A9J6G2X0_HAELO</name>
<protein>
    <recommendedName>
        <fullName evidence="1">Myb/SANT-like DNA-binding domain-containing protein</fullName>
    </recommendedName>
</protein>
<sequence>MATNADDSASSHCGNDRTKWTDDETRAVIRLWQDHLPDLRRAKRNHHVYARIAERLVALGIEKTVKEVKKKIENLGNLFRFHNRTGTTTGKGAIKWRFFREINVFLGKLDKNNRELVQESRCGPSAAPAAAAASPVQILDEQRQLRCSLEQRRDRELELREQHLQFMQRQEEREEKLLDLLGKLCDK</sequence>
<dbReference type="Pfam" id="PF13837">
    <property type="entry name" value="Myb_DNA-bind_4"/>
    <property type="match status" value="1"/>
</dbReference>
<dbReference type="PANTHER" id="PTHR22666:SF3">
    <property type="entry name" value="MYB_SANT-LIKE DNA-BINDING DOMAIN-CONTAINING PROTEIN 1"/>
    <property type="match status" value="1"/>
</dbReference>
<dbReference type="PANTHER" id="PTHR22666">
    <property type="entry name" value="MYB_SANT-LIKE DNA-BINDING DOMAIN-CONTAINING PROTEIN 1"/>
    <property type="match status" value="1"/>
</dbReference>
<proteinExistence type="predicted"/>
<dbReference type="Proteomes" id="UP000821853">
    <property type="component" value="Chromosome 3"/>
</dbReference>
<dbReference type="OrthoDB" id="691673at2759"/>
<feature type="domain" description="Myb/SANT-like DNA-binding" evidence="1">
    <location>
        <begin position="17"/>
        <end position="103"/>
    </location>
</feature>
<dbReference type="OMA" id="FREINVF"/>
<organism evidence="2 3">
    <name type="scientific">Haemaphysalis longicornis</name>
    <name type="common">Bush tick</name>
    <dbReference type="NCBI Taxonomy" id="44386"/>
    <lineage>
        <taxon>Eukaryota</taxon>
        <taxon>Metazoa</taxon>
        <taxon>Ecdysozoa</taxon>
        <taxon>Arthropoda</taxon>
        <taxon>Chelicerata</taxon>
        <taxon>Arachnida</taxon>
        <taxon>Acari</taxon>
        <taxon>Parasitiformes</taxon>
        <taxon>Ixodida</taxon>
        <taxon>Ixodoidea</taxon>
        <taxon>Ixodidae</taxon>
        <taxon>Haemaphysalinae</taxon>
        <taxon>Haemaphysalis</taxon>
    </lineage>
</organism>
<comment type="caution">
    <text evidence="2">The sequence shown here is derived from an EMBL/GenBank/DDBJ whole genome shotgun (WGS) entry which is preliminary data.</text>
</comment>
<accession>A0A9J6G2X0</accession>
<dbReference type="AlphaFoldDB" id="A0A9J6G2X0"/>
<keyword evidence="3" id="KW-1185">Reference proteome</keyword>
<evidence type="ECO:0000313" key="3">
    <source>
        <dbReference type="Proteomes" id="UP000821853"/>
    </source>
</evidence>
<dbReference type="GO" id="GO:0016604">
    <property type="term" value="C:nuclear body"/>
    <property type="evidence" value="ECO:0007669"/>
    <property type="project" value="TreeGrafter"/>
</dbReference>
<evidence type="ECO:0000313" key="2">
    <source>
        <dbReference type="EMBL" id="KAH9369419.1"/>
    </source>
</evidence>
<dbReference type="Gene3D" id="1.10.10.60">
    <property type="entry name" value="Homeodomain-like"/>
    <property type="match status" value="1"/>
</dbReference>
<evidence type="ECO:0000259" key="1">
    <source>
        <dbReference type="Pfam" id="PF13837"/>
    </source>
</evidence>
<dbReference type="InterPro" id="IPR044822">
    <property type="entry name" value="Myb_DNA-bind_4"/>
</dbReference>
<dbReference type="InterPro" id="IPR026095">
    <property type="entry name" value="Myb/SANT-like_DNA-bd_dom_prot"/>
</dbReference>
<dbReference type="VEuPathDB" id="VectorBase:HLOH_047385"/>